<organism evidence="9 10">
    <name type="scientific">Uabimicrobium amorphum</name>
    <dbReference type="NCBI Taxonomy" id="2596890"/>
    <lineage>
        <taxon>Bacteria</taxon>
        <taxon>Pseudomonadati</taxon>
        <taxon>Planctomycetota</taxon>
        <taxon>Candidatus Uabimicrobiia</taxon>
        <taxon>Candidatus Uabimicrobiales</taxon>
        <taxon>Candidatus Uabimicrobiaceae</taxon>
        <taxon>Candidatus Uabimicrobium</taxon>
    </lineage>
</organism>
<dbReference type="PROSITE" id="PS00137">
    <property type="entry name" value="SUBTILASE_HIS"/>
    <property type="match status" value="1"/>
</dbReference>
<evidence type="ECO:0000256" key="2">
    <source>
        <dbReference type="ARBA" id="ARBA00022670"/>
    </source>
</evidence>
<dbReference type="GO" id="GO:0006508">
    <property type="term" value="P:proteolysis"/>
    <property type="evidence" value="ECO:0007669"/>
    <property type="project" value="UniProtKB-KW"/>
</dbReference>
<proteinExistence type="inferred from homology"/>
<evidence type="ECO:0000256" key="7">
    <source>
        <dbReference type="RuleBase" id="RU003355"/>
    </source>
</evidence>
<evidence type="ECO:0000256" key="5">
    <source>
        <dbReference type="PIRSR" id="PIRSR615500-1"/>
    </source>
</evidence>
<dbReference type="InterPro" id="IPR015500">
    <property type="entry name" value="Peptidase_S8_subtilisin-rel"/>
</dbReference>
<dbReference type="SUPFAM" id="SSF52743">
    <property type="entry name" value="Subtilisin-like"/>
    <property type="match status" value="1"/>
</dbReference>
<comment type="similarity">
    <text evidence="1 6 7">Belongs to the peptidase S8 family.</text>
</comment>
<dbReference type="Proteomes" id="UP000326354">
    <property type="component" value="Chromosome"/>
</dbReference>
<dbReference type="InterPro" id="IPR036852">
    <property type="entry name" value="Peptidase_S8/S53_dom_sf"/>
</dbReference>
<dbReference type="CDD" id="cd04077">
    <property type="entry name" value="Peptidases_S8_PCSK9_ProteinaseK_like"/>
    <property type="match status" value="1"/>
</dbReference>
<evidence type="ECO:0000313" key="10">
    <source>
        <dbReference type="Proteomes" id="UP000326354"/>
    </source>
</evidence>
<dbReference type="AlphaFoldDB" id="A0A5S9IN11"/>
<feature type="active site" description="Charge relay system" evidence="5 6">
    <location>
        <position position="176"/>
    </location>
</feature>
<dbReference type="EMBL" id="AP019860">
    <property type="protein sequence ID" value="BBM84898.1"/>
    <property type="molecule type" value="Genomic_DNA"/>
</dbReference>
<keyword evidence="2 6" id="KW-0645">Protease</keyword>
<dbReference type="GO" id="GO:0004252">
    <property type="term" value="F:serine-type endopeptidase activity"/>
    <property type="evidence" value="ECO:0007669"/>
    <property type="project" value="UniProtKB-UniRule"/>
</dbReference>
<evidence type="ECO:0000256" key="4">
    <source>
        <dbReference type="ARBA" id="ARBA00022825"/>
    </source>
</evidence>
<evidence type="ECO:0000256" key="6">
    <source>
        <dbReference type="PROSITE-ProRule" id="PRU01240"/>
    </source>
</evidence>
<dbReference type="InterPro" id="IPR034193">
    <property type="entry name" value="PCSK9_ProteinaseK-like"/>
</dbReference>
<evidence type="ECO:0000256" key="1">
    <source>
        <dbReference type="ARBA" id="ARBA00011073"/>
    </source>
</evidence>
<gene>
    <name evidence="9" type="ORF">UABAM_03259</name>
</gene>
<evidence type="ECO:0000259" key="8">
    <source>
        <dbReference type="Pfam" id="PF00082"/>
    </source>
</evidence>
<evidence type="ECO:0000313" key="9">
    <source>
        <dbReference type="EMBL" id="BBM84898.1"/>
    </source>
</evidence>
<dbReference type="Pfam" id="PF00082">
    <property type="entry name" value="Peptidase_S8"/>
    <property type="match status" value="1"/>
</dbReference>
<dbReference type="PRINTS" id="PR00723">
    <property type="entry name" value="SUBTILISIN"/>
</dbReference>
<name>A0A5S9IN11_UABAM</name>
<dbReference type="PANTHER" id="PTHR43806">
    <property type="entry name" value="PEPTIDASE S8"/>
    <property type="match status" value="1"/>
</dbReference>
<dbReference type="InterPro" id="IPR050131">
    <property type="entry name" value="Peptidase_S8_subtilisin-like"/>
</dbReference>
<feature type="active site" description="Charge relay system" evidence="5 6">
    <location>
        <position position="376"/>
    </location>
</feature>
<protein>
    <submittedName>
        <fullName evidence="9">Serine protease AprX</fullName>
    </submittedName>
</protein>
<dbReference type="InterPro" id="IPR023827">
    <property type="entry name" value="Peptidase_S8_Asp-AS"/>
</dbReference>
<dbReference type="Gene3D" id="3.40.50.200">
    <property type="entry name" value="Peptidase S8/S53 domain"/>
    <property type="match status" value="1"/>
</dbReference>
<dbReference type="PROSITE" id="PS00136">
    <property type="entry name" value="SUBTILASE_ASP"/>
    <property type="match status" value="1"/>
</dbReference>
<dbReference type="InterPro" id="IPR022398">
    <property type="entry name" value="Peptidase_S8_His-AS"/>
</dbReference>
<keyword evidence="10" id="KW-1185">Reference proteome</keyword>
<dbReference type="PANTHER" id="PTHR43806:SF11">
    <property type="entry name" value="CEREVISIN-RELATED"/>
    <property type="match status" value="1"/>
</dbReference>
<evidence type="ECO:0000256" key="3">
    <source>
        <dbReference type="ARBA" id="ARBA00022801"/>
    </source>
</evidence>
<accession>A0A5S9IN11</accession>
<dbReference type="KEGG" id="uam:UABAM_03259"/>
<dbReference type="InterPro" id="IPR000209">
    <property type="entry name" value="Peptidase_S8/S53_dom"/>
</dbReference>
<sequence length="440" mass="47547">MKKWIILLCISTSFLFADVIDRELQVALDKENQQSLPIIVVLKKSIHCSQIMGELAITNEAANFHSTVVQTMKNRALESQHWLRSLCATRQFPVKNYKSYWIANMVTMTTSVTAIREIAVQPEVERIFLDAEHQFVHYIEGSKQRPGDKWGLEKIGSKQVNQNGNSGKGVVVAVIDTGVNYLHNELKGRVINGRDFANNDDDSMDDNGHGTHCAGTVAGTTLGVAPEATILAVKVMAKNGGGTWGNIASGVQYVAEFNQNGQTVDIVSMSLGGPSPIKKILRDAFDNALAMGIRFAVAAGNSGHYKSTIDSPGDQKDVVTIGATNFRNWIAPFSSRGPVIKYGEPYIKPDVVAPGVDITSCWIGGVDATRTISGTSMATPHVAGAMALLLYFQPKTKQSALLKALELTAQDLGDKGKDNNFGSGLIHIPRALAKLPALQD</sequence>
<dbReference type="InterPro" id="IPR023828">
    <property type="entry name" value="Peptidase_S8_Ser-AS"/>
</dbReference>
<feature type="domain" description="Peptidase S8/S53" evidence="8">
    <location>
        <begin position="167"/>
        <end position="424"/>
    </location>
</feature>
<dbReference type="PROSITE" id="PS51892">
    <property type="entry name" value="SUBTILASE"/>
    <property type="match status" value="1"/>
</dbReference>
<feature type="active site" description="Charge relay system" evidence="5 6">
    <location>
        <position position="209"/>
    </location>
</feature>
<dbReference type="PROSITE" id="PS00138">
    <property type="entry name" value="SUBTILASE_SER"/>
    <property type="match status" value="1"/>
</dbReference>
<reference evidence="9 10" key="1">
    <citation type="submission" date="2019-08" db="EMBL/GenBank/DDBJ databases">
        <title>Complete genome sequence of Candidatus Uab amorphum.</title>
        <authorList>
            <person name="Shiratori T."/>
            <person name="Suzuki S."/>
            <person name="Kakizawa Y."/>
            <person name="Ishida K."/>
        </authorList>
    </citation>
    <scope>NUCLEOTIDE SEQUENCE [LARGE SCALE GENOMIC DNA]</scope>
    <source>
        <strain evidence="9 10">SRT547</strain>
    </source>
</reference>
<keyword evidence="4 6" id="KW-0720">Serine protease</keyword>
<keyword evidence="3 6" id="KW-0378">Hydrolase</keyword>